<dbReference type="EMBL" id="CAEKDK010000003">
    <property type="protein sequence ID" value="CAB4273126.1"/>
    <property type="molecule type" value="Genomic_DNA"/>
</dbReference>
<evidence type="ECO:0000313" key="3">
    <source>
        <dbReference type="Proteomes" id="UP000507222"/>
    </source>
</evidence>
<reference evidence="2 3" key="2">
    <citation type="submission" date="2020-05" db="EMBL/GenBank/DDBJ databases">
        <authorList>
            <person name="Campoy J."/>
            <person name="Schneeberger K."/>
            <person name="Spophaly S."/>
        </authorList>
    </citation>
    <scope>NUCLEOTIDE SEQUENCE [LARGE SCALE GENOMIC DNA]</scope>
    <source>
        <strain evidence="2">PruArmRojPasFocal</strain>
    </source>
</reference>
<dbReference type="Proteomes" id="UP000507222">
    <property type="component" value="Unassembled WGS sequence"/>
</dbReference>
<evidence type="ECO:0000313" key="4">
    <source>
        <dbReference type="Proteomes" id="UP000507245"/>
    </source>
</evidence>
<proteinExistence type="predicted"/>
<sequence>MLCPQRSHGVLRSTQCPQGSNCCRRCSYQSRDLEHHFNVHCRAIAARLCSWNHRATSQPPCSKRNCCPGSLCRAQGATTWITSWFYGGYDLIAMQLSCRVQQPPPTRLPPRCSSQPTWRHC</sequence>
<evidence type="ECO:0000313" key="2">
    <source>
        <dbReference type="EMBL" id="CAB4303642.1"/>
    </source>
</evidence>
<keyword evidence="4" id="KW-1185">Reference proteome</keyword>
<dbReference type="AlphaFoldDB" id="A0A6J5WVC5"/>
<reference evidence="4" key="1">
    <citation type="journal article" date="2020" name="Genome Biol.">
        <title>Gamete binning: chromosome-level and haplotype-resolved genome assembly enabled by high-throughput single-cell sequencing of gamete genomes.</title>
        <authorList>
            <person name="Campoy J.A."/>
            <person name="Sun H."/>
            <person name="Goel M."/>
            <person name="Jiao W.-B."/>
            <person name="Folz-Donahue K."/>
            <person name="Wang N."/>
            <person name="Rubio M."/>
            <person name="Liu C."/>
            <person name="Kukat C."/>
            <person name="Ruiz D."/>
            <person name="Huettel B."/>
            <person name="Schneeberger K."/>
        </authorList>
    </citation>
    <scope>NUCLEOTIDE SEQUENCE [LARGE SCALE GENOMIC DNA]</scope>
    <source>
        <strain evidence="4">cv. Rojo Pasion</strain>
    </source>
</reference>
<accession>A0A6J5WVC5</accession>
<dbReference type="Proteomes" id="UP000507245">
    <property type="component" value="Unassembled WGS sequence"/>
</dbReference>
<name>A0A6J5WVC5_PRUAR</name>
<protein>
    <submittedName>
        <fullName evidence="2">Uncharacterized protein</fullName>
    </submittedName>
</protein>
<organism evidence="2 4">
    <name type="scientific">Prunus armeniaca</name>
    <name type="common">Apricot</name>
    <name type="synonym">Armeniaca vulgaris</name>
    <dbReference type="NCBI Taxonomy" id="36596"/>
    <lineage>
        <taxon>Eukaryota</taxon>
        <taxon>Viridiplantae</taxon>
        <taxon>Streptophyta</taxon>
        <taxon>Embryophyta</taxon>
        <taxon>Tracheophyta</taxon>
        <taxon>Spermatophyta</taxon>
        <taxon>Magnoliopsida</taxon>
        <taxon>eudicotyledons</taxon>
        <taxon>Gunneridae</taxon>
        <taxon>Pentapetalae</taxon>
        <taxon>rosids</taxon>
        <taxon>fabids</taxon>
        <taxon>Rosales</taxon>
        <taxon>Rosaceae</taxon>
        <taxon>Amygdaloideae</taxon>
        <taxon>Amygdaleae</taxon>
        <taxon>Prunus</taxon>
    </lineage>
</organism>
<evidence type="ECO:0000313" key="1">
    <source>
        <dbReference type="EMBL" id="CAB4273126.1"/>
    </source>
</evidence>
<dbReference type="EMBL" id="CAEKKB010000003">
    <property type="protein sequence ID" value="CAB4303642.1"/>
    <property type="molecule type" value="Genomic_DNA"/>
</dbReference>
<gene>
    <name evidence="1" type="ORF">CURHAP_LOCUS20278</name>
    <name evidence="2" type="ORF">ORAREDHAP_LOCUS20058</name>
</gene>